<dbReference type="EMBL" id="CAXDID020000041">
    <property type="protein sequence ID" value="CAL6000746.1"/>
    <property type="molecule type" value="Genomic_DNA"/>
</dbReference>
<name>A0ABP1HV92_9EUKA</name>
<dbReference type="EMBL" id="CAXDID020000041">
    <property type="protein sequence ID" value="CAL6000741.1"/>
    <property type="molecule type" value="Genomic_DNA"/>
</dbReference>
<proteinExistence type="predicted"/>
<evidence type="ECO:0000313" key="6">
    <source>
        <dbReference type="Proteomes" id="UP001642409"/>
    </source>
</evidence>
<organism evidence="3 6">
    <name type="scientific">Hexamita inflata</name>
    <dbReference type="NCBI Taxonomy" id="28002"/>
    <lineage>
        <taxon>Eukaryota</taxon>
        <taxon>Metamonada</taxon>
        <taxon>Diplomonadida</taxon>
        <taxon>Hexamitidae</taxon>
        <taxon>Hexamitinae</taxon>
        <taxon>Hexamita</taxon>
    </lineage>
</organism>
<evidence type="ECO:0000313" key="2">
    <source>
        <dbReference type="EMBL" id="CAL6000741.1"/>
    </source>
</evidence>
<comment type="caution">
    <text evidence="3">The sequence shown here is derived from an EMBL/GenBank/DDBJ whole genome shotgun (WGS) entry which is preliminary data.</text>
</comment>
<evidence type="ECO:0000313" key="4">
    <source>
        <dbReference type="EMBL" id="CAL6000758.1"/>
    </source>
</evidence>
<reference evidence="3 6" key="1">
    <citation type="submission" date="2024-07" db="EMBL/GenBank/DDBJ databases">
        <authorList>
            <person name="Akdeniz Z."/>
        </authorList>
    </citation>
    <scope>NUCLEOTIDE SEQUENCE [LARGE SCALE GENOMIC DNA]</scope>
</reference>
<feature type="region of interest" description="Disordered" evidence="1">
    <location>
        <begin position="21"/>
        <end position="42"/>
    </location>
</feature>
<evidence type="ECO:0000256" key="1">
    <source>
        <dbReference type="SAM" id="MobiDB-lite"/>
    </source>
</evidence>
<evidence type="ECO:0000313" key="5">
    <source>
        <dbReference type="EMBL" id="CAL6000762.1"/>
    </source>
</evidence>
<gene>
    <name evidence="2" type="ORF">HINF_LOCUS16859</name>
    <name evidence="3" type="ORF">HINF_LOCUS16864</name>
    <name evidence="4" type="ORF">HINF_LOCUS16876</name>
    <name evidence="5" type="ORF">HINF_LOCUS16880</name>
</gene>
<accession>A0ABP1HV92</accession>
<dbReference type="EMBL" id="CAXDID020000041">
    <property type="protein sequence ID" value="CAL6000762.1"/>
    <property type="molecule type" value="Genomic_DNA"/>
</dbReference>
<feature type="compositionally biased region" description="Basic and acidic residues" evidence="1">
    <location>
        <begin position="21"/>
        <end position="37"/>
    </location>
</feature>
<evidence type="ECO:0000313" key="3">
    <source>
        <dbReference type="EMBL" id="CAL6000746.1"/>
    </source>
</evidence>
<protein>
    <submittedName>
        <fullName evidence="3">Hypothetical_protein</fullName>
    </submittedName>
</protein>
<sequence length="226" mass="26129">MPRLPACYRPERDTLHRLSAQRRESSFRTTVEEEKITKSRAGPTTSSLAFRFRHFPKRGLQLAFPAETHAHTFPACWSGRAHLLRPIPALSISSLPIKLIQHSLQFNVHSYIHIFHVFIFGHIHKQFSRRIQPKTTGRLFAANAEKIQFQQLPCPQTTKILLQCVAATNRPIYCRLQLTPIHALIPVDLTDLIYPQTDTMKLNQLQSYRRSPTLELSLYLQLVLFI</sequence>
<dbReference type="EMBL" id="CAXDID020000041">
    <property type="protein sequence ID" value="CAL6000758.1"/>
    <property type="molecule type" value="Genomic_DNA"/>
</dbReference>
<keyword evidence="6" id="KW-1185">Reference proteome</keyword>
<dbReference type="Proteomes" id="UP001642409">
    <property type="component" value="Unassembled WGS sequence"/>
</dbReference>